<sequence>MPRPHTETGRVELRLRPEDKATLTRAASLRRLDLTGYILGAVLPKAAAEVAEAERLTLSERDSMRVLALLENPPAAPDRLVRVAKAGLTLR</sequence>
<dbReference type="Pfam" id="PF08681">
    <property type="entry name" value="TacA1"/>
    <property type="match status" value="1"/>
</dbReference>
<protein>
    <submittedName>
        <fullName evidence="7">DUF1778 domain-containing protein</fullName>
    </submittedName>
</protein>
<dbReference type="SUPFAM" id="SSF47598">
    <property type="entry name" value="Ribbon-helix-helix"/>
    <property type="match status" value="1"/>
</dbReference>
<dbReference type="PANTHER" id="PTHR35401">
    <property type="entry name" value="COPG FAMILY HELIX-TURN-HELIX PROTEIN-RELATED-RELATED"/>
    <property type="match status" value="1"/>
</dbReference>
<keyword evidence="3" id="KW-0805">Transcription regulation</keyword>
<dbReference type="GO" id="GO:0006355">
    <property type="term" value="P:regulation of DNA-templated transcription"/>
    <property type="evidence" value="ECO:0007669"/>
    <property type="project" value="InterPro"/>
</dbReference>
<keyword evidence="4" id="KW-0238">DNA-binding</keyword>
<dbReference type="GO" id="GO:0003677">
    <property type="term" value="F:DNA binding"/>
    <property type="evidence" value="ECO:0007669"/>
    <property type="project" value="UniProtKB-KW"/>
</dbReference>
<proteinExistence type="inferred from homology"/>
<comment type="caution">
    <text evidence="7">The sequence shown here is derived from an EMBL/GenBank/DDBJ whole genome shotgun (WGS) entry which is preliminary data.</text>
</comment>
<dbReference type="EMBL" id="JAWXYB010000001">
    <property type="protein sequence ID" value="MDX5929205.1"/>
    <property type="molecule type" value="Genomic_DNA"/>
</dbReference>
<reference evidence="7 8" key="1">
    <citation type="submission" date="2023-11" db="EMBL/GenBank/DDBJ databases">
        <title>MicrobeMod: A computational toolkit for identifying prokaryotic methylation and restriction-modification with nanopore sequencing.</title>
        <authorList>
            <person name="Crits-Christoph A."/>
            <person name="Kang S.C."/>
            <person name="Lee H."/>
            <person name="Ostrov N."/>
        </authorList>
    </citation>
    <scope>NUCLEOTIDE SEQUENCE [LARGE SCALE GENOMIC DNA]</scope>
    <source>
        <strain evidence="7 8">DSMZ 700</strain>
    </source>
</reference>
<dbReference type="PANTHER" id="PTHR35401:SF1">
    <property type="entry name" value="CYTOPLASMIC PROTEIN"/>
    <property type="match status" value="1"/>
</dbReference>
<keyword evidence="5" id="KW-0804">Transcription</keyword>
<evidence type="ECO:0000256" key="5">
    <source>
        <dbReference type="ARBA" id="ARBA00023163"/>
    </source>
</evidence>
<name>A0AAW9DKH4_ACIAO</name>
<keyword evidence="2" id="KW-1277">Toxin-antitoxin system</keyword>
<comment type="similarity">
    <text evidence="6">Belongs to the TacA antitoxin family.</text>
</comment>
<dbReference type="InterPro" id="IPR010985">
    <property type="entry name" value="Ribbon_hlx_hlx"/>
</dbReference>
<evidence type="ECO:0000256" key="6">
    <source>
        <dbReference type="ARBA" id="ARBA00049988"/>
    </source>
</evidence>
<evidence type="ECO:0000256" key="3">
    <source>
        <dbReference type="ARBA" id="ARBA00023015"/>
    </source>
</evidence>
<keyword evidence="1" id="KW-0678">Repressor</keyword>
<keyword evidence="8" id="KW-1185">Reference proteome</keyword>
<dbReference type="InterPro" id="IPR014795">
    <property type="entry name" value="TacA_1-like"/>
</dbReference>
<dbReference type="Gene3D" id="1.20.5.780">
    <property type="entry name" value="Single helix bin"/>
    <property type="match status" value="1"/>
</dbReference>
<evidence type="ECO:0000256" key="2">
    <source>
        <dbReference type="ARBA" id="ARBA00022649"/>
    </source>
</evidence>
<evidence type="ECO:0000313" key="8">
    <source>
        <dbReference type="Proteomes" id="UP001279553"/>
    </source>
</evidence>
<gene>
    <name evidence="7" type="ORF">SIL87_00270</name>
</gene>
<accession>A0AAW9DKH4</accession>
<evidence type="ECO:0000256" key="4">
    <source>
        <dbReference type="ARBA" id="ARBA00023125"/>
    </source>
</evidence>
<evidence type="ECO:0000256" key="1">
    <source>
        <dbReference type="ARBA" id="ARBA00022491"/>
    </source>
</evidence>
<dbReference type="AlphaFoldDB" id="A0AAW9DKH4"/>
<dbReference type="Proteomes" id="UP001279553">
    <property type="component" value="Unassembled WGS sequence"/>
</dbReference>
<dbReference type="RefSeq" id="WP_265638015.1">
    <property type="nucleotide sequence ID" value="NZ_JAWXYB010000001.1"/>
</dbReference>
<organism evidence="7 8">
    <name type="scientific">Acidiphilium acidophilum</name>
    <name type="common">Thiobacillus acidophilus</name>
    <dbReference type="NCBI Taxonomy" id="76588"/>
    <lineage>
        <taxon>Bacteria</taxon>
        <taxon>Pseudomonadati</taxon>
        <taxon>Pseudomonadota</taxon>
        <taxon>Alphaproteobacteria</taxon>
        <taxon>Acetobacterales</taxon>
        <taxon>Acidocellaceae</taxon>
        <taxon>Acidiphilium</taxon>
    </lineage>
</organism>
<evidence type="ECO:0000313" key="7">
    <source>
        <dbReference type="EMBL" id="MDX5929205.1"/>
    </source>
</evidence>